<feature type="signal peptide" evidence="2">
    <location>
        <begin position="1"/>
        <end position="19"/>
    </location>
</feature>
<comment type="caution">
    <text evidence="3">The sequence shown here is derived from an EMBL/GenBank/DDBJ whole genome shotgun (WGS) entry which is preliminary data.</text>
</comment>
<proteinExistence type="predicted"/>
<accession>A0A7J7FWS4</accession>
<reference evidence="3 4" key="2">
    <citation type="submission" date="2020-07" db="EMBL/GenBank/DDBJ databases">
        <title>Genome assembly of wild tea tree DASZ reveals pedigree and selection history of tea varieties.</title>
        <authorList>
            <person name="Zhang W."/>
        </authorList>
    </citation>
    <scope>NUCLEOTIDE SEQUENCE [LARGE SCALE GENOMIC DNA]</scope>
    <source>
        <strain evidence="4">cv. G240</strain>
        <tissue evidence="3">Leaf</tissue>
    </source>
</reference>
<evidence type="ECO:0000313" key="3">
    <source>
        <dbReference type="EMBL" id="KAF5932421.1"/>
    </source>
</evidence>
<feature type="compositionally biased region" description="Polar residues" evidence="1">
    <location>
        <begin position="50"/>
        <end position="63"/>
    </location>
</feature>
<feature type="chain" id="PRO_5029896376" description="Secreted protein" evidence="2">
    <location>
        <begin position="20"/>
        <end position="95"/>
    </location>
</feature>
<evidence type="ECO:0000313" key="4">
    <source>
        <dbReference type="Proteomes" id="UP000593564"/>
    </source>
</evidence>
<gene>
    <name evidence="3" type="ORF">HYC85_028592</name>
</gene>
<keyword evidence="4" id="KW-1185">Reference proteome</keyword>
<protein>
    <recommendedName>
        <fullName evidence="5">Secreted protein</fullName>
    </recommendedName>
</protein>
<dbReference type="AlphaFoldDB" id="A0A7J7FWS4"/>
<name>A0A7J7FWS4_CAMSI</name>
<organism evidence="3 4">
    <name type="scientific">Camellia sinensis</name>
    <name type="common">Tea plant</name>
    <name type="synonym">Thea sinensis</name>
    <dbReference type="NCBI Taxonomy" id="4442"/>
    <lineage>
        <taxon>Eukaryota</taxon>
        <taxon>Viridiplantae</taxon>
        <taxon>Streptophyta</taxon>
        <taxon>Embryophyta</taxon>
        <taxon>Tracheophyta</taxon>
        <taxon>Spermatophyta</taxon>
        <taxon>Magnoliopsida</taxon>
        <taxon>eudicotyledons</taxon>
        <taxon>Gunneridae</taxon>
        <taxon>Pentapetalae</taxon>
        <taxon>asterids</taxon>
        <taxon>Ericales</taxon>
        <taxon>Theaceae</taxon>
        <taxon>Camellia</taxon>
    </lineage>
</organism>
<keyword evidence="2" id="KW-0732">Signal</keyword>
<evidence type="ECO:0008006" key="5">
    <source>
        <dbReference type="Google" id="ProtNLM"/>
    </source>
</evidence>
<dbReference type="Proteomes" id="UP000593564">
    <property type="component" value="Unassembled WGS sequence"/>
</dbReference>
<evidence type="ECO:0000256" key="1">
    <source>
        <dbReference type="SAM" id="MobiDB-lite"/>
    </source>
</evidence>
<dbReference type="EMBL" id="JACBKZ010000014">
    <property type="protein sequence ID" value="KAF5932421.1"/>
    <property type="molecule type" value="Genomic_DNA"/>
</dbReference>
<evidence type="ECO:0000256" key="2">
    <source>
        <dbReference type="SAM" id="SignalP"/>
    </source>
</evidence>
<feature type="region of interest" description="Disordered" evidence="1">
    <location>
        <begin position="50"/>
        <end position="84"/>
    </location>
</feature>
<reference evidence="4" key="1">
    <citation type="journal article" date="2020" name="Nat. Commun.">
        <title>Genome assembly of wild tea tree DASZ reveals pedigree and selection history of tea varieties.</title>
        <authorList>
            <person name="Zhang W."/>
            <person name="Zhang Y."/>
            <person name="Qiu H."/>
            <person name="Guo Y."/>
            <person name="Wan H."/>
            <person name="Zhang X."/>
            <person name="Scossa F."/>
            <person name="Alseekh S."/>
            <person name="Zhang Q."/>
            <person name="Wang P."/>
            <person name="Xu L."/>
            <person name="Schmidt M.H."/>
            <person name="Jia X."/>
            <person name="Li D."/>
            <person name="Zhu A."/>
            <person name="Guo F."/>
            <person name="Chen W."/>
            <person name="Ni D."/>
            <person name="Usadel B."/>
            <person name="Fernie A.R."/>
            <person name="Wen W."/>
        </authorList>
    </citation>
    <scope>NUCLEOTIDE SEQUENCE [LARGE SCALE GENOMIC DNA]</scope>
    <source>
        <strain evidence="4">cv. G240</strain>
    </source>
</reference>
<sequence>MLCLALCCCHLQILQEHSADRQCKVPTGNNLSADSFILCRWPHPTAGGNSMQPVMSPSIQGSSPEVLAASRGVKEGKQRQPMHGGALPEAVYCFS</sequence>